<dbReference type="KEGG" id="tng:GSTEN00024508G001"/>
<gene>
    <name evidence="2" type="ORF">GSTENG00024508001</name>
</gene>
<dbReference type="AlphaFoldDB" id="Q4S3T5"/>
<organism evidence="2">
    <name type="scientific">Tetraodon nigroviridis</name>
    <name type="common">Spotted green pufferfish</name>
    <name type="synonym">Chelonodon nigroviridis</name>
    <dbReference type="NCBI Taxonomy" id="99883"/>
    <lineage>
        <taxon>Eukaryota</taxon>
        <taxon>Metazoa</taxon>
        <taxon>Chordata</taxon>
        <taxon>Craniata</taxon>
        <taxon>Vertebrata</taxon>
        <taxon>Euteleostomi</taxon>
        <taxon>Actinopterygii</taxon>
        <taxon>Neopterygii</taxon>
        <taxon>Teleostei</taxon>
        <taxon>Neoteleostei</taxon>
        <taxon>Acanthomorphata</taxon>
        <taxon>Eupercaria</taxon>
        <taxon>Tetraodontiformes</taxon>
        <taxon>Tetradontoidea</taxon>
        <taxon>Tetraodontidae</taxon>
        <taxon>Tetraodon</taxon>
    </lineage>
</organism>
<feature type="compositionally biased region" description="Basic and acidic residues" evidence="1">
    <location>
        <begin position="1"/>
        <end position="12"/>
    </location>
</feature>
<comment type="caution">
    <text evidence="2">The sequence shown here is derived from an EMBL/GenBank/DDBJ whole genome shotgun (WGS) entry which is preliminary data.</text>
</comment>
<evidence type="ECO:0000256" key="1">
    <source>
        <dbReference type="SAM" id="MobiDB-lite"/>
    </source>
</evidence>
<feature type="region of interest" description="Disordered" evidence="1">
    <location>
        <begin position="54"/>
        <end position="78"/>
    </location>
</feature>
<reference evidence="2" key="2">
    <citation type="submission" date="2004-02" db="EMBL/GenBank/DDBJ databases">
        <authorList>
            <consortium name="Genoscope"/>
            <consortium name="Whitehead Institute Centre for Genome Research"/>
        </authorList>
    </citation>
    <scope>NUCLEOTIDE SEQUENCE</scope>
</reference>
<accession>Q4S3T5</accession>
<dbReference type="EMBL" id="CAAE01014744">
    <property type="protein sequence ID" value="CAG04697.1"/>
    <property type="molecule type" value="Genomic_DNA"/>
</dbReference>
<name>Q4S3T5_TETNG</name>
<sequence length="97" mass="11277">MVRGRREVRGSSEGRQGGWTEPEDDRTLVQKLWGQFNQTNANRGECLWVQNQRRVKNSPRKSSGQTGLHWKPLKKPSSKGELEFCNVFCPEQMKFQL</sequence>
<reference evidence="2" key="1">
    <citation type="journal article" date="2004" name="Nature">
        <title>Genome duplication in the teleost fish Tetraodon nigroviridis reveals the early vertebrate proto-karyotype.</title>
        <authorList>
            <person name="Jaillon O."/>
            <person name="Aury J.-M."/>
            <person name="Brunet F."/>
            <person name="Petit J.-L."/>
            <person name="Stange-Thomann N."/>
            <person name="Mauceli E."/>
            <person name="Bouneau L."/>
            <person name="Fischer C."/>
            <person name="Ozouf-Costaz C."/>
            <person name="Bernot A."/>
            <person name="Nicaud S."/>
            <person name="Jaffe D."/>
            <person name="Fisher S."/>
            <person name="Lutfalla G."/>
            <person name="Dossat C."/>
            <person name="Segurens B."/>
            <person name="Dasilva C."/>
            <person name="Salanoubat M."/>
            <person name="Levy M."/>
            <person name="Boudet N."/>
            <person name="Castellano S."/>
            <person name="Anthouard V."/>
            <person name="Jubin C."/>
            <person name="Castelli V."/>
            <person name="Katinka M."/>
            <person name="Vacherie B."/>
            <person name="Biemont C."/>
            <person name="Skalli Z."/>
            <person name="Cattolico L."/>
            <person name="Poulain J."/>
            <person name="De Berardinis V."/>
            <person name="Cruaud C."/>
            <person name="Duprat S."/>
            <person name="Brottier P."/>
            <person name="Coutanceau J.-P."/>
            <person name="Gouzy J."/>
            <person name="Parra G."/>
            <person name="Lardier G."/>
            <person name="Chapple C."/>
            <person name="McKernan K.J."/>
            <person name="McEwan P."/>
            <person name="Bosak S."/>
            <person name="Kellis M."/>
            <person name="Volff J.-N."/>
            <person name="Guigo R."/>
            <person name="Zody M.C."/>
            <person name="Mesirov J."/>
            <person name="Lindblad-Toh K."/>
            <person name="Birren B."/>
            <person name="Nusbaum C."/>
            <person name="Kahn D."/>
            <person name="Robinson-Rechavi M."/>
            <person name="Laudet V."/>
            <person name="Schachter V."/>
            <person name="Quetier F."/>
            <person name="Saurin W."/>
            <person name="Scarpelli C."/>
            <person name="Wincker P."/>
            <person name="Lander E.S."/>
            <person name="Weissenbach J."/>
            <person name="Roest Crollius H."/>
        </authorList>
    </citation>
    <scope>NUCLEOTIDE SEQUENCE [LARGE SCALE GENOMIC DNA]</scope>
</reference>
<protein>
    <submittedName>
        <fullName evidence="2">(spotted green pufferfish) hypothetical protein</fullName>
    </submittedName>
</protein>
<feature type="region of interest" description="Disordered" evidence="1">
    <location>
        <begin position="1"/>
        <end position="24"/>
    </location>
</feature>
<evidence type="ECO:0000313" key="2">
    <source>
        <dbReference type="EMBL" id="CAG04697.1"/>
    </source>
</evidence>
<proteinExistence type="predicted"/>